<dbReference type="EMBL" id="JAULSV010000001">
    <property type="protein sequence ID" value="KAK0657308.1"/>
    <property type="molecule type" value="Genomic_DNA"/>
</dbReference>
<dbReference type="InterPro" id="IPR019819">
    <property type="entry name" value="Carboxylesterase_B_CS"/>
</dbReference>
<protein>
    <submittedName>
        <fullName evidence="2">Carboxylesterase</fullName>
    </submittedName>
</protein>
<dbReference type="PANTHER" id="PTHR11559">
    <property type="entry name" value="CARBOXYLESTERASE"/>
    <property type="match status" value="1"/>
</dbReference>
<dbReference type="InterPro" id="IPR002018">
    <property type="entry name" value="CarbesteraseB"/>
</dbReference>
<dbReference type="InterPro" id="IPR029058">
    <property type="entry name" value="AB_hydrolase_fold"/>
</dbReference>
<dbReference type="AlphaFoldDB" id="A0AA40D1N9"/>
<feature type="domain" description="Carboxylesterase type B" evidence="1">
    <location>
        <begin position="40"/>
        <end position="234"/>
    </location>
</feature>
<name>A0AA40D1N9_9PEZI</name>
<sequence>MLLPTFSAKPVISRRDDFDPFELYPTIEIGSNTYTGQYNPRGFYKFADIRYGMPPTGERRFRKPEAVPDDVLLDHDGPRVCPQAVADWECQRAANIELHRLSEGSGLNFTPDYFIDDCRRDQERMFMYPETEDCLFLDVFVPATLFARDLSVCGDKLAPVAVTFGEEMYVRGFKAQTDGGYLTLMASRDIPSTGCGDEFIVSVAANFRLGMFGWLTDDDESLNAGLLDQRLALE</sequence>
<accession>A0AA40D1N9</accession>
<dbReference type="Proteomes" id="UP001174936">
    <property type="component" value="Unassembled WGS sequence"/>
</dbReference>
<evidence type="ECO:0000313" key="2">
    <source>
        <dbReference type="EMBL" id="KAK0657308.1"/>
    </source>
</evidence>
<reference evidence="2" key="1">
    <citation type="submission" date="2023-06" db="EMBL/GenBank/DDBJ databases">
        <title>Genome-scale phylogeny and comparative genomics of the fungal order Sordariales.</title>
        <authorList>
            <consortium name="Lawrence Berkeley National Laboratory"/>
            <person name="Hensen N."/>
            <person name="Bonometti L."/>
            <person name="Westerberg I."/>
            <person name="Brannstrom I.O."/>
            <person name="Guillou S."/>
            <person name="Cros-Aarteil S."/>
            <person name="Calhoun S."/>
            <person name="Haridas S."/>
            <person name="Kuo A."/>
            <person name="Mondo S."/>
            <person name="Pangilinan J."/>
            <person name="Riley R."/>
            <person name="Labutti K."/>
            <person name="Andreopoulos B."/>
            <person name="Lipzen A."/>
            <person name="Chen C."/>
            <person name="Yanf M."/>
            <person name="Daum C."/>
            <person name="Ng V."/>
            <person name="Clum A."/>
            <person name="Steindorff A."/>
            <person name="Ohm R."/>
            <person name="Martin F."/>
            <person name="Silar P."/>
            <person name="Natvig D."/>
            <person name="Lalanne C."/>
            <person name="Gautier V."/>
            <person name="Ament-Velasquez S.L."/>
            <person name="Kruys A."/>
            <person name="Hutchinson M.I."/>
            <person name="Powell A.J."/>
            <person name="Barry K."/>
            <person name="Miller A.N."/>
            <person name="Grigoriev I.V."/>
            <person name="Debuchy R."/>
            <person name="Gladieux P."/>
            <person name="Thoren M.H."/>
            <person name="Johannesson H."/>
        </authorList>
    </citation>
    <scope>NUCLEOTIDE SEQUENCE</scope>
    <source>
        <strain evidence="2">SMH2532-1</strain>
    </source>
</reference>
<gene>
    <name evidence="2" type="ORF">B0T16DRAFT_452785</name>
</gene>
<evidence type="ECO:0000259" key="1">
    <source>
        <dbReference type="Pfam" id="PF00135"/>
    </source>
</evidence>
<dbReference type="Pfam" id="PF00135">
    <property type="entry name" value="COesterase"/>
    <property type="match status" value="1"/>
</dbReference>
<comment type="caution">
    <text evidence="2">The sequence shown here is derived from an EMBL/GenBank/DDBJ whole genome shotgun (WGS) entry which is preliminary data.</text>
</comment>
<dbReference type="PROSITE" id="PS00941">
    <property type="entry name" value="CARBOXYLESTERASE_B_2"/>
    <property type="match status" value="1"/>
</dbReference>
<evidence type="ECO:0000313" key="3">
    <source>
        <dbReference type="Proteomes" id="UP001174936"/>
    </source>
</evidence>
<organism evidence="2 3">
    <name type="scientific">Cercophora newfieldiana</name>
    <dbReference type="NCBI Taxonomy" id="92897"/>
    <lineage>
        <taxon>Eukaryota</taxon>
        <taxon>Fungi</taxon>
        <taxon>Dikarya</taxon>
        <taxon>Ascomycota</taxon>
        <taxon>Pezizomycotina</taxon>
        <taxon>Sordariomycetes</taxon>
        <taxon>Sordariomycetidae</taxon>
        <taxon>Sordariales</taxon>
        <taxon>Lasiosphaeriaceae</taxon>
        <taxon>Cercophora</taxon>
    </lineage>
</organism>
<dbReference type="InterPro" id="IPR050309">
    <property type="entry name" value="Type-B_Carboxylest/Lipase"/>
</dbReference>
<keyword evidence="3" id="KW-1185">Reference proteome</keyword>
<dbReference type="Gene3D" id="3.40.50.1820">
    <property type="entry name" value="alpha/beta hydrolase"/>
    <property type="match status" value="1"/>
</dbReference>
<dbReference type="SUPFAM" id="SSF53474">
    <property type="entry name" value="alpha/beta-Hydrolases"/>
    <property type="match status" value="1"/>
</dbReference>
<proteinExistence type="predicted"/>